<dbReference type="SMART" id="SM00044">
    <property type="entry name" value="CYCc"/>
    <property type="match status" value="1"/>
</dbReference>
<dbReference type="Pfam" id="PF00211">
    <property type="entry name" value="Guanylate_cyc"/>
    <property type="match status" value="1"/>
</dbReference>
<gene>
    <name evidence="2" type="ORF">AAEO60_15630</name>
</gene>
<dbReference type="GO" id="GO:0016829">
    <property type="term" value="F:lyase activity"/>
    <property type="evidence" value="ECO:0007669"/>
    <property type="project" value="UniProtKB-KW"/>
</dbReference>
<dbReference type="EC" id="4.6.1.-" evidence="2"/>
<sequence length="377" mass="41382">MSKVAMYCGHMFNSDIGNAGDEAAEAVLRERIAQAITGHDVTVGYGPLACGADIMIAEELLRRGHELRVVLPFCEEDFIAESVLCGGADWLPRYHACRDQAAEVYFATPGAYVGDDNQFAYNTRYAMGLAALHAQIDGQETVQLAVVSDKIASLSKTGIAGTNADIALWESLGRKSVRIAAGQVRRELTFPDHEPIGSGTRREIRSILFADYKGFSRLGERELVLFMHHVMGRIGDVLRHHGDHIEFRNTWGDAIYVIIDEPQRAAALALELQDELADLPPGLIPEGDIAGMRIGVHYGPIWVGTDRITGNRLWYGGEVNRTARIEPVTPVGGVYCTDSFAAALLVSDCDNCRFTSVGKQDLAKNYGQVELYRLDRI</sequence>
<comment type="caution">
    <text evidence="2">The sequence shown here is derived from an EMBL/GenBank/DDBJ whole genome shotgun (WGS) entry which is preliminary data.</text>
</comment>
<evidence type="ECO:0000313" key="2">
    <source>
        <dbReference type="EMBL" id="MEL1252107.1"/>
    </source>
</evidence>
<dbReference type="InterPro" id="IPR001054">
    <property type="entry name" value="A/G_cyclase"/>
</dbReference>
<protein>
    <submittedName>
        <fullName evidence="2">Adenylate/guanylate cyclase domain-containing protein</fullName>
        <ecNumber evidence="2">4.6.1.-</ecNumber>
    </submittedName>
</protein>
<dbReference type="SUPFAM" id="SSF55073">
    <property type="entry name" value="Nucleotide cyclase"/>
    <property type="match status" value="1"/>
</dbReference>
<organism evidence="2 3">
    <name type="scientific">Aurantiacibacter gilvus</name>
    <dbReference type="NCBI Taxonomy" id="3139141"/>
    <lineage>
        <taxon>Bacteria</taxon>
        <taxon>Pseudomonadati</taxon>
        <taxon>Pseudomonadota</taxon>
        <taxon>Alphaproteobacteria</taxon>
        <taxon>Sphingomonadales</taxon>
        <taxon>Erythrobacteraceae</taxon>
        <taxon>Aurantiacibacter</taxon>
    </lineage>
</organism>
<keyword evidence="3" id="KW-1185">Reference proteome</keyword>
<feature type="domain" description="Guanylate cyclase" evidence="1">
    <location>
        <begin position="206"/>
        <end position="326"/>
    </location>
</feature>
<dbReference type="Proteomes" id="UP001497045">
    <property type="component" value="Unassembled WGS sequence"/>
</dbReference>
<reference evidence="2 3" key="1">
    <citation type="submission" date="2024-04" db="EMBL/GenBank/DDBJ databases">
        <title>Aurantiacibacter sp. DGU6 16S ribosomal RNA gene Genome sequencing and assembly.</title>
        <authorList>
            <person name="Park S."/>
        </authorList>
    </citation>
    <scope>NUCLEOTIDE SEQUENCE [LARGE SCALE GENOMIC DNA]</scope>
    <source>
        <strain evidence="2 3">DGU6</strain>
    </source>
</reference>
<accession>A0ABU9II64</accession>
<dbReference type="CDD" id="cd07302">
    <property type="entry name" value="CHD"/>
    <property type="match status" value="1"/>
</dbReference>
<dbReference type="Gene3D" id="3.30.70.1230">
    <property type="entry name" value="Nucleotide cyclase"/>
    <property type="match status" value="1"/>
</dbReference>
<dbReference type="InterPro" id="IPR029787">
    <property type="entry name" value="Nucleotide_cyclase"/>
</dbReference>
<proteinExistence type="predicted"/>
<dbReference type="EMBL" id="JBBYHV010000002">
    <property type="protein sequence ID" value="MEL1252107.1"/>
    <property type="molecule type" value="Genomic_DNA"/>
</dbReference>
<evidence type="ECO:0000313" key="3">
    <source>
        <dbReference type="Proteomes" id="UP001497045"/>
    </source>
</evidence>
<keyword evidence="2" id="KW-0456">Lyase</keyword>
<name>A0ABU9II64_9SPHN</name>
<dbReference type="RefSeq" id="WP_341674641.1">
    <property type="nucleotide sequence ID" value="NZ_JBBYHV010000002.1"/>
</dbReference>
<evidence type="ECO:0000259" key="1">
    <source>
        <dbReference type="PROSITE" id="PS50125"/>
    </source>
</evidence>
<dbReference type="PROSITE" id="PS50125">
    <property type="entry name" value="GUANYLATE_CYCLASE_2"/>
    <property type="match status" value="1"/>
</dbReference>